<feature type="compositionally biased region" description="Low complexity" evidence="1">
    <location>
        <begin position="1"/>
        <end position="18"/>
    </location>
</feature>
<dbReference type="VEuPathDB" id="TrichDB:TVAG_441540"/>
<evidence type="ECO:0008006" key="5">
    <source>
        <dbReference type="Google" id="ProtNLM"/>
    </source>
</evidence>
<dbReference type="RefSeq" id="XP_001307265.1">
    <property type="nucleotide sequence ID" value="XM_001307264.1"/>
</dbReference>
<dbReference type="Proteomes" id="UP000001542">
    <property type="component" value="Unassembled WGS sequence"/>
</dbReference>
<dbReference type="EMBL" id="DS113863">
    <property type="protein sequence ID" value="EAX94335.1"/>
    <property type="molecule type" value="Genomic_DNA"/>
</dbReference>
<name>A2FL79_TRIV3</name>
<keyword evidence="2" id="KW-0812">Transmembrane</keyword>
<reference evidence="3" key="1">
    <citation type="submission" date="2006-10" db="EMBL/GenBank/DDBJ databases">
        <authorList>
            <person name="Amadeo P."/>
            <person name="Zhao Q."/>
            <person name="Wortman J."/>
            <person name="Fraser-Liggett C."/>
            <person name="Carlton J."/>
        </authorList>
    </citation>
    <scope>NUCLEOTIDE SEQUENCE</scope>
    <source>
        <strain evidence="3">G3</strain>
    </source>
</reference>
<evidence type="ECO:0000313" key="4">
    <source>
        <dbReference type="Proteomes" id="UP000001542"/>
    </source>
</evidence>
<feature type="transmembrane region" description="Helical" evidence="2">
    <location>
        <begin position="344"/>
        <end position="363"/>
    </location>
</feature>
<organism evidence="3 4">
    <name type="scientific">Trichomonas vaginalis (strain ATCC PRA-98 / G3)</name>
    <dbReference type="NCBI Taxonomy" id="412133"/>
    <lineage>
        <taxon>Eukaryota</taxon>
        <taxon>Metamonada</taxon>
        <taxon>Parabasalia</taxon>
        <taxon>Trichomonadida</taxon>
        <taxon>Trichomonadidae</taxon>
        <taxon>Trichomonas</taxon>
    </lineage>
</organism>
<proteinExistence type="predicted"/>
<evidence type="ECO:0000256" key="1">
    <source>
        <dbReference type="SAM" id="MobiDB-lite"/>
    </source>
</evidence>
<feature type="transmembrane region" description="Helical" evidence="2">
    <location>
        <begin position="274"/>
        <end position="291"/>
    </location>
</feature>
<dbReference type="VEuPathDB" id="TrichDB:TVAGG3_0569580"/>
<protein>
    <recommendedName>
        <fullName evidence="5">Transmembrane protein</fullName>
    </recommendedName>
</protein>
<keyword evidence="4" id="KW-1185">Reference proteome</keyword>
<feature type="transmembrane region" description="Helical" evidence="2">
    <location>
        <begin position="169"/>
        <end position="191"/>
    </location>
</feature>
<feature type="transmembrane region" description="Helical" evidence="2">
    <location>
        <begin position="303"/>
        <end position="324"/>
    </location>
</feature>
<feature type="transmembrane region" description="Helical" evidence="2">
    <location>
        <begin position="230"/>
        <end position="247"/>
    </location>
</feature>
<keyword evidence="2" id="KW-0472">Membrane</keyword>
<feature type="transmembrane region" description="Helical" evidence="2">
    <location>
        <begin position="101"/>
        <end position="133"/>
    </location>
</feature>
<feature type="transmembrane region" description="Helical" evidence="2">
    <location>
        <begin position="37"/>
        <end position="60"/>
    </location>
</feature>
<keyword evidence="2" id="KW-1133">Transmembrane helix</keyword>
<reference evidence="3" key="2">
    <citation type="journal article" date="2007" name="Science">
        <title>Draft genome sequence of the sexually transmitted pathogen Trichomonas vaginalis.</title>
        <authorList>
            <person name="Carlton J.M."/>
            <person name="Hirt R.P."/>
            <person name="Silva J.C."/>
            <person name="Delcher A.L."/>
            <person name="Schatz M."/>
            <person name="Zhao Q."/>
            <person name="Wortman J.R."/>
            <person name="Bidwell S.L."/>
            <person name="Alsmark U.C.M."/>
            <person name="Besteiro S."/>
            <person name="Sicheritz-Ponten T."/>
            <person name="Noel C.J."/>
            <person name="Dacks J.B."/>
            <person name="Foster P.G."/>
            <person name="Simillion C."/>
            <person name="Van de Peer Y."/>
            <person name="Miranda-Saavedra D."/>
            <person name="Barton G.J."/>
            <person name="Westrop G.D."/>
            <person name="Mueller S."/>
            <person name="Dessi D."/>
            <person name="Fiori P.L."/>
            <person name="Ren Q."/>
            <person name="Paulsen I."/>
            <person name="Zhang H."/>
            <person name="Bastida-Corcuera F.D."/>
            <person name="Simoes-Barbosa A."/>
            <person name="Brown M.T."/>
            <person name="Hayes R.D."/>
            <person name="Mukherjee M."/>
            <person name="Okumura C.Y."/>
            <person name="Schneider R."/>
            <person name="Smith A.J."/>
            <person name="Vanacova S."/>
            <person name="Villalvazo M."/>
            <person name="Haas B.J."/>
            <person name="Pertea M."/>
            <person name="Feldblyum T.V."/>
            <person name="Utterback T.R."/>
            <person name="Shu C.L."/>
            <person name="Osoegawa K."/>
            <person name="de Jong P.J."/>
            <person name="Hrdy I."/>
            <person name="Horvathova L."/>
            <person name="Zubacova Z."/>
            <person name="Dolezal P."/>
            <person name="Malik S.B."/>
            <person name="Logsdon J.M. Jr."/>
            <person name="Henze K."/>
            <person name="Gupta A."/>
            <person name="Wang C.C."/>
            <person name="Dunne R.L."/>
            <person name="Upcroft J.A."/>
            <person name="Upcroft P."/>
            <person name="White O."/>
            <person name="Salzberg S.L."/>
            <person name="Tang P."/>
            <person name="Chiu C.-H."/>
            <person name="Lee Y.-S."/>
            <person name="Embley T.M."/>
            <person name="Coombs G.H."/>
            <person name="Mottram J.C."/>
            <person name="Tachezy J."/>
            <person name="Fraser-Liggett C.M."/>
            <person name="Johnson P.J."/>
        </authorList>
    </citation>
    <scope>NUCLEOTIDE SEQUENCE [LARGE SCALE GENOMIC DNA]</scope>
    <source>
        <strain evidence="3">G3</strain>
    </source>
</reference>
<dbReference type="KEGG" id="tva:4752066"/>
<evidence type="ECO:0000313" key="3">
    <source>
        <dbReference type="EMBL" id="EAX94335.1"/>
    </source>
</evidence>
<feature type="transmembrane region" description="Helical" evidence="2">
    <location>
        <begin position="139"/>
        <end position="162"/>
    </location>
</feature>
<dbReference type="InParanoid" id="A2FL79"/>
<sequence length="377" mass="43531">MSQSSSRTSTPSSRQMTPNTPHGRYNSRFHLGIFKKIYYMITFIAISIILSYLFQIFNYVDKKYKLNTKPIPKEAQPFAYFINNLAKDIGNKVLEIHLPRIAYFSFIAFAFDLLLVLTNNYIMSALGALYFLFDGPLVALFTSNISLCIAFIFSFFILRFIVAYFLSDVGYLAAIYYLIFSIQLMITTLFIRPDMVIPLLICFVIVVQKKYTVEASFFSTRAFLESIKSIFGIIFIILNFCIGILVIQSKFKLPKCEITLQYKVLFSEFASNEHNLTFVVFFFLGLFGLFISDISRVNSSEIILLLLFFSYLNIVSCVLDFPIFKFKQITIWAVIFAFNSIGRSNFLSVLAVFLFLFTIFFFYSPIQSYLKDSSIPQ</sequence>
<accession>A2FL79</accession>
<evidence type="ECO:0000256" key="2">
    <source>
        <dbReference type="SAM" id="Phobius"/>
    </source>
</evidence>
<gene>
    <name evidence="3" type="ORF">TVAG_441540</name>
</gene>
<feature type="region of interest" description="Disordered" evidence="1">
    <location>
        <begin position="1"/>
        <end position="21"/>
    </location>
</feature>
<dbReference type="AlphaFoldDB" id="A2FL79"/>